<dbReference type="Proteomes" id="UP000634136">
    <property type="component" value="Unassembled WGS sequence"/>
</dbReference>
<accession>A0A835CCP4</accession>
<organism evidence="1 2">
    <name type="scientific">Senna tora</name>
    <dbReference type="NCBI Taxonomy" id="362788"/>
    <lineage>
        <taxon>Eukaryota</taxon>
        <taxon>Viridiplantae</taxon>
        <taxon>Streptophyta</taxon>
        <taxon>Embryophyta</taxon>
        <taxon>Tracheophyta</taxon>
        <taxon>Spermatophyta</taxon>
        <taxon>Magnoliopsida</taxon>
        <taxon>eudicotyledons</taxon>
        <taxon>Gunneridae</taxon>
        <taxon>Pentapetalae</taxon>
        <taxon>rosids</taxon>
        <taxon>fabids</taxon>
        <taxon>Fabales</taxon>
        <taxon>Fabaceae</taxon>
        <taxon>Caesalpinioideae</taxon>
        <taxon>Cassia clade</taxon>
        <taxon>Senna</taxon>
    </lineage>
</organism>
<sequence length="73" mass="8371">MENEGNGFERDGFVSFVFRSLGVFVTAAEYYRPTQSGSHRLTWMHHEGDTCSLKGVKSMMNGDAHKLRRPRYS</sequence>
<gene>
    <name evidence="1" type="ORF">G2W53_006633</name>
</gene>
<evidence type="ECO:0000313" key="2">
    <source>
        <dbReference type="Proteomes" id="UP000634136"/>
    </source>
</evidence>
<comment type="caution">
    <text evidence="1">The sequence shown here is derived from an EMBL/GenBank/DDBJ whole genome shotgun (WGS) entry which is preliminary data.</text>
</comment>
<dbReference type="EMBL" id="JAAIUW010000003">
    <property type="protein sequence ID" value="KAF7838151.1"/>
    <property type="molecule type" value="Genomic_DNA"/>
</dbReference>
<evidence type="ECO:0000313" key="1">
    <source>
        <dbReference type="EMBL" id="KAF7838151.1"/>
    </source>
</evidence>
<name>A0A835CCP4_9FABA</name>
<protein>
    <submittedName>
        <fullName evidence="1">Uncharacterized protein</fullName>
    </submittedName>
</protein>
<keyword evidence="2" id="KW-1185">Reference proteome</keyword>
<proteinExistence type="predicted"/>
<dbReference type="AlphaFoldDB" id="A0A835CCP4"/>
<reference evidence="1" key="1">
    <citation type="submission" date="2020-09" db="EMBL/GenBank/DDBJ databases">
        <title>Genome-Enabled Discovery of Anthraquinone Biosynthesis in Senna tora.</title>
        <authorList>
            <person name="Kang S.-H."/>
            <person name="Pandey R.P."/>
            <person name="Lee C.-M."/>
            <person name="Sim J.-S."/>
            <person name="Jeong J.-T."/>
            <person name="Choi B.-S."/>
            <person name="Jung M."/>
            <person name="Ginzburg D."/>
            <person name="Zhao K."/>
            <person name="Won S.Y."/>
            <person name="Oh T.-J."/>
            <person name="Yu Y."/>
            <person name="Kim N.-H."/>
            <person name="Lee O.R."/>
            <person name="Lee T.-H."/>
            <person name="Bashyal P."/>
            <person name="Kim T.-S."/>
            <person name="Lee W.-H."/>
            <person name="Kawkins C."/>
            <person name="Kim C.-K."/>
            <person name="Kim J.S."/>
            <person name="Ahn B.O."/>
            <person name="Rhee S.Y."/>
            <person name="Sohng J.K."/>
        </authorList>
    </citation>
    <scope>NUCLEOTIDE SEQUENCE</scope>
    <source>
        <tissue evidence="1">Leaf</tissue>
    </source>
</reference>